<name>A0A1H2TZM3_HALVA</name>
<dbReference type="InterPro" id="IPR019546">
    <property type="entry name" value="TAT_signal_bac_arc"/>
</dbReference>
<evidence type="ECO:0000313" key="3">
    <source>
        <dbReference type="Proteomes" id="UP000182573"/>
    </source>
</evidence>
<dbReference type="NCBIfam" id="TIGR01409">
    <property type="entry name" value="TAT_signal_seq"/>
    <property type="match status" value="1"/>
</dbReference>
<dbReference type="EMBL" id="FNOF01000004">
    <property type="protein sequence ID" value="SDW49366.1"/>
    <property type="molecule type" value="Genomic_DNA"/>
</dbReference>
<gene>
    <name evidence="2" type="ORF">SAMN05443574_1044</name>
</gene>
<evidence type="ECO:0000313" key="2">
    <source>
        <dbReference type="EMBL" id="SDW49366.1"/>
    </source>
</evidence>
<dbReference type="AlphaFoldDB" id="A0A1H2TZM3"/>
<reference evidence="2 3" key="1">
    <citation type="submission" date="2016-10" db="EMBL/GenBank/DDBJ databases">
        <authorList>
            <person name="de Groot N.N."/>
        </authorList>
    </citation>
    <scope>NUCLEOTIDE SEQUENCE [LARGE SCALE GENOMIC DNA]</scope>
    <source>
        <strain evidence="2 3">DSM 3756</strain>
    </source>
</reference>
<dbReference type="PROSITE" id="PS51318">
    <property type="entry name" value="TAT"/>
    <property type="match status" value="1"/>
</dbReference>
<dbReference type="InterPro" id="IPR006311">
    <property type="entry name" value="TAT_signal"/>
</dbReference>
<dbReference type="RefSeq" id="WP_004518014.1">
    <property type="nucleotide sequence ID" value="NZ_FNOF01000004.1"/>
</dbReference>
<feature type="compositionally biased region" description="Polar residues" evidence="1">
    <location>
        <begin position="185"/>
        <end position="194"/>
    </location>
</feature>
<sequence>MTDYELTRRDALKALGAAGVTVTGGAAALVWNESGDDETADSAENDTATAESEFGDHERETYRAVAAIVYPSEVTGVQEFVDSYVTGRVEADPERATEMSTAVADLDAYAQEWEDTVFAALDTETQEETLRGMGVKASDPDPHGDPRHRVRYYLVNDLLFALYSSPTGGTLVGIENPQGYPGGASSYQQPPDER</sequence>
<protein>
    <submittedName>
        <fullName evidence="2">Tat (Twin-arginine translocation) pathway signal sequence</fullName>
    </submittedName>
</protein>
<dbReference type="Pfam" id="PF13618">
    <property type="entry name" value="Gluconate_2-dh3"/>
    <property type="match status" value="1"/>
</dbReference>
<dbReference type="STRING" id="28442.SAMN05443574_1044"/>
<proteinExistence type="predicted"/>
<organism evidence="2 3">
    <name type="scientific">Haloarcula vallismortis</name>
    <name type="common">Halobacterium vallismortis</name>
    <dbReference type="NCBI Taxonomy" id="28442"/>
    <lineage>
        <taxon>Archaea</taxon>
        <taxon>Methanobacteriati</taxon>
        <taxon>Methanobacteriota</taxon>
        <taxon>Stenosarchaea group</taxon>
        <taxon>Halobacteria</taxon>
        <taxon>Halobacteriales</taxon>
        <taxon>Haloarculaceae</taxon>
        <taxon>Haloarcula</taxon>
    </lineage>
</organism>
<feature type="compositionally biased region" description="Acidic residues" evidence="1">
    <location>
        <begin position="34"/>
        <end position="44"/>
    </location>
</feature>
<evidence type="ECO:0000256" key="1">
    <source>
        <dbReference type="SAM" id="MobiDB-lite"/>
    </source>
</evidence>
<feature type="region of interest" description="Disordered" evidence="1">
    <location>
        <begin position="34"/>
        <end position="57"/>
    </location>
</feature>
<dbReference type="Proteomes" id="UP000182573">
    <property type="component" value="Unassembled WGS sequence"/>
</dbReference>
<dbReference type="InterPro" id="IPR027056">
    <property type="entry name" value="Gluconate_2DH_su3"/>
</dbReference>
<feature type="region of interest" description="Disordered" evidence="1">
    <location>
        <begin position="171"/>
        <end position="194"/>
    </location>
</feature>
<accession>A0A1H2TZM3</accession>